<feature type="compositionally biased region" description="Polar residues" evidence="1">
    <location>
        <begin position="23"/>
        <end position="33"/>
    </location>
</feature>
<feature type="region of interest" description="Disordered" evidence="1">
    <location>
        <begin position="248"/>
        <end position="271"/>
    </location>
</feature>
<feature type="region of interest" description="Disordered" evidence="1">
    <location>
        <begin position="1"/>
        <end position="37"/>
    </location>
</feature>
<feature type="region of interest" description="Disordered" evidence="1">
    <location>
        <begin position="752"/>
        <end position="778"/>
    </location>
</feature>
<dbReference type="PANTHER" id="PTHR34112">
    <property type="entry name" value="C-JUN-AMINO-TERMINAL KINASE-INTERACTING PROTEIN"/>
    <property type="match status" value="1"/>
</dbReference>
<protein>
    <submittedName>
        <fullName evidence="2">Uncharacterized protein</fullName>
    </submittedName>
</protein>
<evidence type="ECO:0000313" key="2">
    <source>
        <dbReference type="EMBL" id="CAK9279212.1"/>
    </source>
</evidence>
<sequence>MDRSEPSLVPEWLRGAGGATHHVQPSSAHQGASNADYISPRSYSALSERNYYSAGRRGGGGRSSSVNERSLQDWDPYSRGYANFVRSPVSRTYEATERIDRDAQREWDWDRDRNGHDRDRVSGFGGVDDLDRDQQHLDTSLSYWRPGLGPNLGVRHEVEPLPLRRSQSMTLTARALENGEKKMLGGEQGGLPSVLPATSGSLTSSMQKAAFERNFPSLGAQDRGASGVVVQPNLGHVAVLSPRPLWQGPSTTRLDGTRSSTLSPGLPSSGVNRGLVAGSGGSGANIGAEGWSSALAEAPSALMGGLAAINGTSVADPSITSVSSVSSGTTVVTTSGTSANPTKMVDALVQNPPRFHAPPQQSAEKQRLEELALKQSRQLIPMKPSLPKNMGLSPREKLKPKVVRTQDVVTPPAGMKVRQPVGSSASSSPYRLPASQHAETPKVLTHKMNKEIGSVLPLSQPDSALKSNSSPLGPISVGVSLGSAVGNASGGGGNISYTPRKQKQLLDRHALPIPPLSLPAGSLDGSLGGIRPKDGLNGILAGTDDRRPPMPTQNRVDFFNALRKKASVGAALSAADMRDQMTTKKSDFVNGKELVASLTNQNAASPEGAGGDSQVDSFQLESRDGQLSAATSIGDMPTTINEFYSDIEEKETESTINGVIMKEGSNEQLFETEVSANVASGGATASEEEEAAFLRSLGWEENAEDGEEALTEEEISAFYQERMRLTTVSTAMQNSSNHHNCTDLKVGSVGNLSSGMSTSDSESDDDRHVYRSKTFPTI</sequence>
<name>A0ABP0XKN5_9BRYO</name>
<accession>A0ABP0XKN5</accession>
<evidence type="ECO:0000313" key="3">
    <source>
        <dbReference type="Proteomes" id="UP001497444"/>
    </source>
</evidence>
<evidence type="ECO:0000256" key="1">
    <source>
        <dbReference type="SAM" id="MobiDB-lite"/>
    </source>
</evidence>
<reference evidence="2" key="1">
    <citation type="submission" date="2024-02" db="EMBL/GenBank/DDBJ databases">
        <authorList>
            <consortium name="ELIXIR-Norway"/>
            <consortium name="Elixir Norway"/>
        </authorList>
    </citation>
    <scope>NUCLEOTIDE SEQUENCE</scope>
</reference>
<dbReference type="Proteomes" id="UP001497444">
    <property type="component" value="Chromosome 9"/>
</dbReference>
<proteinExistence type="predicted"/>
<keyword evidence="3" id="KW-1185">Reference proteome</keyword>
<feature type="compositionally biased region" description="Low complexity" evidence="1">
    <location>
        <begin position="257"/>
        <end position="270"/>
    </location>
</feature>
<gene>
    <name evidence="2" type="ORF">CSSPJE1EN1_LOCUS24690</name>
</gene>
<dbReference type="EMBL" id="OZ020104">
    <property type="protein sequence ID" value="CAK9279212.1"/>
    <property type="molecule type" value="Genomic_DNA"/>
</dbReference>
<organism evidence="2 3">
    <name type="scientific">Sphagnum jensenii</name>
    <dbReference type="NCBI Taxonomy" id="128206"/>
    <lineage>
        <taxon>Eukaryota</taxon>
        <taxon>Viridiplantae</taxon>
        <taxon>Streptophyta</taxon>
        <taxon>Embryophyta</taxon>
        <taxon>Bryophyta</taxon>
        <taxon>Sphagnophytina</taxon>
        <taxon>Sphagnopsida</taxon>
        <taxon>Sphagnales</taxon>
        <taxon>Sphagnaceae</taxon>
        <taxon>Sphagnum</taxon>
    </lineage>
</organism>
<feature type="region of interest" description="Disordered" evidence="1">
    <location>
        <begin position="413"/>
        <end position="437"/>
    </location>
</feature>
<dbReference type="PANTHER" id="PTHR34112:SF13">
    <property type="entry name" value="OS04G0448200 PROTEIN"/>
    <property type="match status" value="1"/>
</dbReference>